<organism evidence="2 3">
    <name type="scientific">Undibacterium hunanense</name>
    <dbReference type="NCBI Taxonomy" id="2762292"/>
    <lineage>
        <taxon>Bacteria</taxon>
        <taxon>Pseudomonadati</taxon>
        <taxon>Pseudomonadota</taxon>
        <taxon>Betaproteobacteria</taxon>
        <taxon>Burkholderiales</taxon>
        <taxon>Oxalobacteraceae</taxon>
        <taxon>Undibacterium</taxon>
    </lineage>
</organism>
<keyword evidence="3" id="KW-1185">Reference proteome</keyword>
<protein>
    <submittedName>
        <fullName evidence="2">Uncharacterized protein</fullName>
    </submittedName>
</protein>
<accession>A0ABR6ZQC2</accession>
<sequence>MQDVRTSYVFTRIKRELFLIEKLAYVALAASVVGTFFWFMHLNMLSLLTLEKMWGMFSLRHPERWSGLVFGLALVLVQSIMQWSYRSARLVVNAEGLRLEQTSTSLLANLTFFGREMRWNDLKSVSFIPRFGVLQLRSHAHKLPWAIRSKDWQLQNAGATPVADKNAEPALVRLFREHGVFDSFAADSNLDAAMFDLTKHPATKKVLTGMAVLVVYGFVDRFLQSEAWAFFNASYGMPHVLAGVLASLVLGLFLFMASRERIVPVRIILGLAVLSGAMFAGASYVGGIRINQLLGGPLLEAHYHRNIPCNALVPEDKNLPIIEYTNLARAYWCSKTVDEVVIVKVRKGLFGLYQVDLSEHRSAIREYRQNH</sequence>
<evidence type="ECO:0000313" key="3">
    <source>
        <dbReference type="Proteomes" id="UP000650424"/>
    </source>
</evidence>
<feature type="transmembrane region" description="Helical" evidence="1">
    <location>
        <begin position="23"/>
        <end position="45"/>
    </location>
</feature>
<dbReference type="Proteomes" id="UP000650424">
    <property type="component" value="Unassembled WGS sequence"/>
</dbReference>
<keyword evidence="1" id="KW-0812">Transmembrane</keyword>
<proteinExistence type="predicted"/>
<feature type="transmembrane region" description="Helical" evidence="1">
    <location>
        <begin position="65"/>
        <end position="85"/>
    </location>
</feature>
<name>A0ABR6ZQC2_9BURK</name>
<keyword evidence="1" id="KW-0472">Membrane</keyword>
<dbReference type="EMBL" id="JACOGF010000005">
    <property type="protein sequence ID" value="MBC3918080.1"/>
    <property type="molecule type" value="Genomic_DNA"/>
</dbReference>
<dbReference type="RefSeq" id="WP_186947358.1">
    <property type="nucleotide sequence ID" value="NZ_JACOGF010000005.1"/>
</dbReference>
<gene>
    <name evidence="2" type="ORF">H8L32_11380</name>
</gene>
<feature type="transmembrane region" description="Helical" evidence="1">
    <location>
        <begin position="206"/>
        <end position="223"/>
    </location>
</feature>
<keyword evidence="1" id="KW-1133">Transmembrane helix</keyword>
<feature type="transmembrane region" description="Helical" evidence="1">
    <location>
        <begin position="235"/>
        <end position="255"/>
    </location>
</feature>
<evidence type="ECO:0000256" key="1">
    <source>
        <dbReference type="SAM" id="Phobius"/>
    </source>
</evidence>
<comment type="caution">
    <text evidence="2">The sequence shown here is derived from an EMBL/GenBank/DDBJ whole genome shotgun (WGS) entry which is preliminary data.</text>
</comment>
<feature type="transmembrane region" description="Helical" evidence="1">
    <location>
        <begin position="267"/>
        <end position="287"/>
    </location>
</feature>
<reference evidence="2 3" key="1">
    <citation type="submission" date="2020-08" db="EMBL/GenBank/DDBJ databases">
        <title>Novel species isolated from subtropical streams in China.</title>
        <authorList>
            <person name="Lu H."/>
        </authorList>
    </citation>
    <scope>NUCLEOTIDE SEQUENCE [LARGE SCALE GENOMIC DNA]</scope>
    <source>
        <strain evidence="2 3">CY18W</strain>
    </source>
</reference>
<evidence type="ECO:0000313" key="2">
    <source>
        <dbReference type="EMBL" id="MBC3918080.1"/>
    </source>
</evidence>